<proteinExistence type="inferred from homology"/>
<dbReference type="EMBL" id="JAKGAQ010000003">
    <property type="protein sequence ID" value="MCF2871872.1"/>
    <property type="molecule type" value="Genomic_DNA"/>
</dbReference>
<dbReference type="InterPro" id="IPR011009">
    <property type="entry name" value="Kinase-like_dom_sf"/>
</dbReference>
<dbReference type="Proteomes" id="UP001200557">
    <property type="component" value="Unassembled WGS sequence"/>
</dbReference>
<evidence type="ECO:0000313" key="6">
    <source>
        <dbReference type="EMBL" id="MCF2871872.1"/>
    </source>
</evidence>
<evidence type="ECO:0000256" key="1">
    <source>
        <dbReference type="ARBA" id="ARBA00009670"/>
    </source>
</evidence>
<keyword evidence="6" id="KW-0418">Kinase</keyword>
<organism evidence="6 7">
    <name type="scientific">Octadecabacter dasysiphoniae</name>
    <dbReference type="NCBI Taxonomy" id="2909341"/>
    <lineage>
        <taxon>Bacteria</taxon>
        <taxon>Pseudomonadati</taxon>
        <taxon>Pseudomonadota</taxon>
        <taxon>Alphaproteobacteria</taxon>
        <taxon>Rhodobacterales</taxon>
        <taxon>Roseobacteraceae</taxon>
        <taxon>Octadecabacter</taxon>
    </lineage>
</organism>
<dbReference type="GO" id="GO:0016301">
    <property type="term" value="F:kinase activity"/>
    <property type="evidence" value="ECO:0007669"/>
    <property type="project" value="UniProtKB-KW"/>
</dbReference>
<dbReference type="PANTHER" id="PTHR43851:SF3">
    <property type="entry name" value="COENZYME Q8"/>
    <property type="match status" value="1"/>
</dbReference>
<keyword evidence="2" id="KW-0808">Transferase</keyword>
<keyword evidence="7" id="KW-1185">Reference proteome</keyword>
<evidence type="ECO:0000259" key="5">
    <source>
        <dbReference type="Pfam" id="PF03109"/>
    </source>
</evidence>
<name>A0ABS9CX96_9RHOB</name>
<dbReference type="InterPro" id="IPR034646">
    <property type="entry name" value="ADCK3_dom"/>
</dbReference>
<comment type="similarity">
    <text evidence="1">Belongs to the protein kinase superfamily. ADCK protein kinase family.</text>
</comment>
<dbReference type="CDD" id="cd13970">
    <property type="entry name" value="ABC1_ADCK3"/>
    <property type="match status" value="1"/>
</dbReference>
<dbReference type="Pfam" id="PF03109">
    <property type="entry name" value="ABC1"/>
    <property type="match status" value="1"/>
</dbReference>
<keyword evidence="3" id="KW-0547">Nucleotide-binding</keyword>
<comment type="caution">
    <text evidence="6">The sequence shown here is derived from an EMBL/GenBank/DDBJ whole genome shotgun (WGS) entry which is preliminary data.</text>
</comment>
<reference evidence="6 7" key="1">
    <citation type="submission" date="2022-01" db="EMBL/GenBank/DDBJ databases">
        <title>Octadecabacter sp. nov., isolated from a marine alga.</title>
        <authorList>
            <person name="Jin M.S."/>
            <person name="Kim H.M."/>
            <person name="Han D.M."/>
            <person name="Jung J.J."/>
            <person name="Jeon C.O."/>
        </authorList>
    </citation>
    <scope>NUCLEOTIDE SEQUENCE [LARGE SCALE GENOMIC DNA]</scope>
    <source>
        <strain evidence="6 7">G9-8</strain>
    </source>
</reference>
<keyword evidence="4" id="KW-0067">ATP-binding</keyword>
<protein>
    <submittedName>
        <fullName evidence="6">AarF/ABC1/UbiB kinase family protein</fullName>
    </submittedName>
</protein>
<dbReference type="PANTHER" id="PTHR43851">
    <property type="match status" value="1"/>
</dbReference>
<feature type="domain" description="ABC1 atypical kinase-like" evidence="5">
    <location>
        <begin position="99"/>
        <end position="338"/>
    </location>
</feature>
<evidence type="ECO:0000256" key="2">
    <source>
        <dbReference type="ARBA" id="ARBA00022679"/>
    </source>
</evidence>
<gene>
    <name evidence="6" type="ORF">L0664_12405</name>
</gene>
<dbReference type="InterPro" id="IPR051409">
    <property type="entry name" value="Atypical_kinase_ADCK"/>
</dbReference>
<dbReference type="SUPFAM" id="SSF56112">
    <property type="entry name" value="Protein kinase-like (PK-like)"/>
    <property type="match status" value="1"/>
</dbReference>
<evidence type="ECO:0000256" key="4">
    <source>
        <dbReference type="ARBA" id="ARBA00022840"/>
    </source>
</evidence>
<sequence>MNGENNIKGLAVPAGRVARLSRLGRMTAGVAGNMALGGLAQVGRGERPSMQGLLLTPRNMHRIADELAKMRGAAMKMGQLMSMDTGDVLPPELSEIMARLRDDAHVMPPKQLKSVLNDQWGAGWLPKLQRFDVRPIAAASIGQVHRAQTRDGRDLAIKVQYPGVAASIDSDVTNVGALIKLTGLLPKGFALDPYLEESRLQLHVETDYTAEASALAQFGALLDGDARFVVPQGHADWSGPQILAMDYVPSVPIEHVEGTDQTTRDRVAHDLFDLMLRELFGFGLMQTDPNFANYRYCADTGQIVLLDFGATRTLGAYVAQDYRHLIKAGLAGDRDGLIAAATSIGFVSDDIAPLHLDRIVDMMEAVFAALTAHDQFNFADTALSQQLQSQGMALAQNGFVPPPLPMDALFLQRKFAGMFLLAARLRAQVNVVGLLEKWL</sequence>
<evidence type="ECO:0000313" key="7">
    <source>
        <dbReference type="Proteomes" id="UP001200557"/>
    </source>
</evidence>
<dbReference type="InterPro" id="IPR004147">
    <property type="entry name" value="ABC1_dom"/>
</dbReference>
<accession>A0ABS9CX96</accession>
<evidence type="ECO:0000256" key="3">
    <source>
        <dbReference type="ARBA" id="ARBA00022741"/>
    </source>
</evidence>